<dbReference type="AlphaFoldDB" id="A0A1V3NDC2"/>
<dbReference type="SUPFAM" id="SSF46894">
    <property type="entry name" value="C-terminal effector domain of the bipartite response regulators"/>
    <property type="match status" value="1"/>
</dbReference>
<keyword evidence="3" id="KW-1185">Reference proteome</keyword>
<protein>
    <recommendedName>
        <fullName evidence="1">HTH luxR-type domain-containing protein</fullName>
    </recommendedName>
</protein>
<sequence>MLAPLYEAAADPERWPRFLSSLAGSFNTATATLRVIGSRDPVVHWSCITGFDDTVDHDYRRHLIARDPFRAYLNAQPAGRLHCSHEVIEDRRYERSEHYQHVFRPNNNFYAMGGHVERNRRWALQIGVHRPRSAGPFQERERRRLEFFSPHLRRAVRIMRRLDTFESALRQARSALDRLPFGVWLLGRDLRCRWMNAAAEDAVRTGLYSLDMQVNRLTTTDTSTAAALRAAAGALDSGGRVEIVPLGVCGASLVLMDEHAPGEARSLDDDEGLLVFLMDPERALVPDAEALRRLYGLTPAEVRLLSGFVQGLDLGEASARLGISPHTARVQLKSVMRKTGTSRQPELMRTLLLGAGCLMPDERGR</sequence>
<comment type="caution">
    <text evidence="2">The sequence shown here is derived from an EMBL/GenBank/DDBJ whole genome shotgun (WGS) entry which is preliminary data.</text>
</comment>
<dbReference type="InterPro" id="IPR016032">
    <property type="entry name" value="Sig_transdc_resp-reg_C-effctor"/>
</dbReference>
<accession>A0A1V3NDC2</accession>
<dbReference type="EMBL" id="MVBK01000081">
    <property type="protein sequence ID" value="OOG22984.1"/>
    <property type="molecule type" value="Genomic_DNA"/>
</dbReference>
<dbReference type="SMART" id="SM00421">
    <property type="entry name" value="HTH_LUXR"/>
    <property type="match status" value="1"/>
</dbReference>
<organism evidence="2 3">
    <name type="scientific">Thioalkalivibrio denitrificans</name>
    <dbReference type="NCBI Taxonomy" id="108003"/>
    <lineage>
        <taxon>Bacteria</taxon>
        <taxon>Pseudomonadati</taxon>
        <taxon>Pseudomonadota</taxon>
        <taxon>Gammaproteobacteria</taxon>
        <taxon>Chromatiales</taxon>
        <taxon>Ectothiorhodospiraceae</taxon>
        <taxon>Thioalkalivibrio</taxon>
    </lineage>
</organism>
<evidence type="ECO:0000259" key="1">
    <source>
        <dbReference type="SMART" id="SM00421"/>
    </source>
</evidence>
<dbReference type="STRING" id="108003.B1C78_13085"/>
<feature type="domain" description="HTH luxR-type" evidence="1">
    <location>
        <begin position="294"/>
        <end position="351"/>
    </location>
</feature>
<reference evidence="2 3" key="1">
    <citation type="submission" date="2017-02" db="EMBL/GenBank/DDBJ databases">
        <title>Genomic diversity within the haloalkaliphilic genus Thioalkalivibrio.</title>
        <authorList>
            <person name="Ahn A.-C."/>
            <person name="Meier-Kolthoff J."/>
            <person name="Overmars L."/>
            <person name="Richter M."/>
            <person name="Woyke T."/>
            <person name="Sorokin D.Y."/>
            <person name="Muyzer G."/>
        </authorList>
    </citation>
    <scope>NUCLEOTIDE SEQUENCE [LARGE SCALE GENOMIC DNA]</scope>
    <source>
        <strain evidence="2 3">ALJD</strain>
    </source>
</reference>
<dbReference type="GO" id="GO:0006355">
    <property type="term" value="P:regulation of DNA-templated transcription"/>
    <property type="evidence" value="ECO:0007669"/>
    <property type="project" value="InterPro"/>
</dbReference>
<dbReference type="InterPro" id="IPR000792">
    <property type="entry name" value="Tscrpt_reg_LuxR_C"/>
</dbReference>
<evidence type="ECO:0000313" key="3">
    <source>
        <dbReference type="Proteomes" id="UP000189462"/>
    </source>
</evidence>
<dbReference type="Proteomes" id="UP000189462">
    <property type="component" value="Unassembled WGS sequence"/>
</dbReference>
<proteinExistence type="predicted"/>
<gene>
    <name evidence="2" type="ORF">B1C78_13085</name>
</gene>
<name>A0A1V3NDC2_9GAMM</name>
<dbReference type="GO" id="GO:0003677">
    <property type="term" value="F:DNA binding"/>
    <property type="evidence" value="ECO:0007669"/>
    <property type="project" value="InterPro"/>
</dbReference>
<dbReference type="Gene3D" id="1.10.10.10">
    <property type="entry name" value="Winged helix-like DNA-binding domain superfamily/Winged helix DNA-binding domain"/>
    <property type="match status" value="1"/>
</dbReference>
<dbReference type="InterPro" id="IPR036388">
    <property type="entry name" value="WH-like_DNA-bd_sf"/>
</dbReference>
<evidence type="ECO:0000313" key="2">
    <source>
        <dbReference type="EMBL" id="OOG22984.1"/>
    </source>
</evidence>